<dbReference type="Proteomes" id="UP000184267">
    <property type="component" value="Unassembled WGS sequence"/>
</dbReference>
<proteinExistence type="predicted"/>
<accession>A0A1M2W6E9</accession>
<organism evidence="1 2">
    <name type="scientific">Trametes pubescens</name>
    <name type="common">White-rot fungus</name>
    <dbReference type="NCBI Taxonomy" id="154538"/>
    <lineage>
        <taxon>Eukaryota</taxon>
        <taxon>Fungi</taxon>
        <taxon>Dikarya</taxon>
        <taxon>Basidiomycota</taxon>
        <taxon>Agaricomycotina</taxon>
        <taxon>Agaricomycetes</taxon>
        <taxon>Polyporales</taxon>
        <taxon>Polyporaceae</taxon>
        <taxon>Trametes</taxon>
    </lineage>
</organism>
<evidence type="ECO:0000313" key="2">
    <source>
        <dbReference type="Proteomes" id="UP000184267"/>
    </source>
</evidence>
<comment type="caution">
    <text evidence="1">The sequence shown here is derived from an EMBL/GenBank/DDBJ whole genome shotgun (WGS) entry which is preliminary data.</text>
</comment>
<dbReference type="AlphaFoldDB" id="A0A1M2W6E9"/>
<evidence type="ECO:0000313" key="1">
    <source>
        <dbReference type="EMBL" id="OJT15396.1"/>
    </source>
</evidence>
<protein>
    <submittedName>
        <fullName evidence="1">Uncharacterized protein</fullName>
    </submittedName>
</protein>
<dbReference type="OrthoDB" id="2754780at2759"/>
<sequence length="185" mass="19634">MGSSDALFSALATIAPHLEVLDLEHSIPTHGLTSADPTQLPLPSQTIPLSSIKHIRLAGDAVYIAHLLNHISSPSTASLHVIARDPLGNKALVQSVAAHMSERSPFLSLCLGDVGETSLALSSWTHLGTSGDPLLKVTFGSVYSRDDMFSVLGDSGTLFTCIQELTIKGMFTSAKWANVFTRLPS</sequence>
<gene>
    <name evidence="1" type="ORF">TRAPUB_8045</name>
</gene>
<keyword evidence="2" id="KW-1185">Reference proteome</keyword>
<dbReference type="EMBL" id="MNAD01000166">
    <property type="protein sequence ID" value="OJT15396.1"/>
    <property type="molecule type" value="Genomic_DNA"/>
</dbReference>
<reference evidence="1 2" key="1">
    <citation type="submission" date="2016-10" db="EMBL/GenBank/DDBJ databases">
        <title>Genome sequence of the basidiomycete white-rot fungus Trametes pubescens.</title>
        <authorList>
            <person name="Makela M.R."/>
            <person name="Granchi Z."/>
            <person name="Peng M."/>
            <person name="De Vries R.P."/>
            <person name="Grigoriev I."/>
            <person name="Riley R."/>
            <person name="Hilden K."/>
        </authorList>
    </citation>
    <scope>NUCLEOTIDE SEQUENCE [LARGE SCALE GENOMIC DNA]</scope>
    <source>
        <strain evidence="1 2">FBCC735</strain>
    </source>
</reference>
<name>A0A1M2W6E9_TRAPU</name>